<dbReference type="Gene3D" id="3.90.550.10">
    <property type="entry name" value="Spore Coat Polysaccharide Biosynthesis Protein SpsA, Chain A"/>
    <property type="match status" value="1"/>
</dbReference>
<dbReference type="CDD" id="cd02440">
    <property type="entry name" value="AdoMet_MTases"/>
    <property type="match status" value="1"/>
</dbReference>
<comment type="caution">
    <text evidence="3">The sequence shown here is derived from an EMBL/GenBank/DDBJ whole genome shotgun (WGS) entry which is preliminary data.</text>
</comment>
<evidence type="ECO:0008006" key="5">
    <source>
        <dbReference type="Google" id="ProtNLM"/>
    </source>
</evidence>
<sequence>MKASISVSMISKNAADIINRSLQSIQNWVKEIVIVNSFSSDKTLEIAKRFNARIYKHKYQGEGKQRNYALTKAKAIWVLALDADEIITPELKREILRIIKSSRFSGYKIPIQNYFRNKRLNYGKENYYKMVLFKKNKGFSTTHEIHAVYKVKDNKVGVLKNKINHYSYRSLWQLFTKFTSYGVREAKQKKMLGERISLKKILLNPLRMFLSRFIKNQGYKDGLFRIPIDLGFAYMELLTYLLLPIVNKNKDYEKANQTKFKDIVKTYNQYKKQQLTDYCSFESENQKWETGQERYIKKSFCKIPRDFMIADIACGDGIGLRQFKKLGFKNIIGVDFNQKKISIAKKVGYKVVKADMHKLIFFKDNTFDIIYSSHTLEHAFRPAKVIKEFYRIMKIGGMLYVILPYPDTNFLNEEAHGSKYELGLNINDKGKTLKNYFKKYSFECINTQFDSYREPEIWLKFRKE</sequence>
<dbReference type="PANTHER" id="PTHR43630">
    <property type="entry name" value="POLY-BETA-1,6-N-ACETYL-D-GLUCOSAMINE SYNTHASE"/>
    <property type="match status" value="1"/>
</dbReference>
<protein>
    <recommendedName>
        <fullName evidence="5">Glycosyltransferase 2-like domain-containing protein</fullName>
    </recommendedName>
</protein>
<dbReference type="GO" id="GO:0008757">
    <property type="term" value="F:S-adenosylmethionine-dependent methyltransferase activity"/>
    <property type="evidence" value="ECO:0007669"/>
    <property type="project" value="InterPro"/>
</dbReference>
<evidence type="ECO:0000259" key="2">
    <source>
        <dbReference type="Pfam" id="PF08241"/>
    </source>
</evidence>
<dbReference type="SUPFAM" id="SSF53448">
    <property type="entry name" value="Nucleotide-diphospho-sugar transferases"/>
    <property type="match status" value="1"/>
</dbReference>
<name>A0A2G9Y798_9BACT</name>
<dbReference type="Pfam" id="PF08241">
    <property type="entry name" value="Methyltransf_11"/>
    <property type="match status" value="1"/>
</dbReference>
<dbReference type="InterPro" id="IPR013216">
    <property type="entry name" value="Methyltransf_11"/>
</dbReference>
<evidence type="ECO:0000313" key="4">
    <source>
        <dbReference type="Proteomes" id="UP000231025"/>
    </source>
</evidence>
<feature type="domain" description="Methyltransferase type 11" evidence="2">
    <location>
        <begin position="311"/>
        <end position="401"/>
    </location>
</feature>
<dbReference type="SUPFAM" id="SSF53335">
    <property type="entry name" value="S-adenosyl-L-methionine-dependent methyltransferases"/>
    <property type="match status" value="1"/>
</dbReference>
<dbReference type="InterPro" id="IPR029063">
    <property type="entry name" value="SAM-dependent_MTases_sf"/>
</dbReference>
<dbReference type="AlphaFoldDB" id="A0A2G9Y798"/>
<organism evidence="3 4">
    <name type="scientific">Candidatus Roizmanbacteria bacterium CG23_combo_of_CG06-09_8_20_14_all_35_49</name>
    <dbReference type="NCBI Taxonomy" id="1974863"/>
    <lineage>
        <taxon>Bacteria</taxon>
        <taxon>Candidatus Roizmaniibacteriota</taxon>
    </lineage>
</organism>
<gene>
    <name evidence="3" type="ORF">COX47_01720</name>
</gene>
<feature type="domain" description="Glycosyltransferase 2-like" evidence="1">
    <location>
        <begin position="6"/>
        <end position="145"/>
    </location>
</feature>
<dbReference type="CDD" id="cd02511">
    <property type="entry name" value="Beta4Glucosyltransferase"/>
    <property type="match status" value="1"/>
</dbReference>
<dbReference type="Proteomes" id="UP000231025">
    <property type="component" value="Unassembled WGS sequence"/>
</dbReference>
<dbReference type="InterPro" id="IPR001173">
    <property type="entry name" value="Glyco_trans_2-like"/>
</dbReference>
<proteinExistence type="predicted"/>
<evidence type="ECO:0000313" key="3">
    <source>
        <dbReference type="EMBL" id="PIP15084.1"/>
    </source>
</evidence>
<dbReference type="InterPro" id="IPR029044">
    <property type="entry name" value="Nucleotide-diphossugar_trans"/>
</dbReference>
<dbReference type="PANTHER" id="PTHR43630:SF2">
    <property type="entry name" value="GLYCOSYLTRANSFERASE"/>
    <property type="match status" value="1"/>
</dbReference>
<dbReference type="Pfam" id="PF00535">
    <property type="entry name" value="Glycos_transf_2"/>
    <property type="match status" value="1"/>
</dbReference>
<accession>A0A2G9Y798</accession>
<evidence type="ECO:0000259" key="1">
    <source>
        <dbReference type="Pfam" id="PF00535"/>
    </source>
</evidence>
<dbReference type="EMBL" id="PCRE01000024">
    <property type="protein sequence ID" value="PIP15084.1"/>
    <property type="molecule type" value="Genomic_DNA"/>
</dbReference>
<dbReference type="Gene3D" id="3.40.50.150">
    <property type="entry name" value="Vaccinia Virus protein VP39"/>
    <property type="match status" value="1"/>
</dbReference>
<reference evidence="3 4" key="1">
    <citation type="submission" date="2017-09" db="EMBL/GenBank/DDBJ databases">
        <title>Depth-based differentiation of microbial function through sediment-hosted aquifers and enrichment of novel symbionts in the deep terrestrial subsurface.</title>
        <authorList>
            <person name="Probst A.J."/>
            <person name="Ladd B."/>
            <person name="Jarett J.K."/>
            <person name="Geller-Mcgrath D.E."/>
            <person name="Sieber C.M."/>
            <person name="Emerson J.B."/>
            <person name="Anantharaman K."/>
            <person name="Thomas B.C."/>
            <person name="Malmstrom R."/>
            <person name="Stieglmeier M."/>
            <person name="Klingl A."/>
            <person name="Woyke T."/>
            <person name="Ryan C.M."/>
            <person name="Banfield J.F."/>
        </authorList>
    </citation>
    <scope>NUCLEOTIDE SEQUENCE [LARGE SCALE GENOMIC DNA]</scope>
    <source>
        <strain evidence="3">CG23_combo_of_CG06-09_8_20_14_all_35_49</strain>
    </source>
</reference>